<reference evidence="2 4" key="3">
    <citation type="journal article" date="2016" name="Biotechnol. Bioeng.">
        <title>Traits of selected Clostridium strains for syngas fermentation to ethanol.</title>
        <authorList>
            <person name="Martin M.E."/>
            <person name="Richter H."/>
            <person name="Saha S."/>
            <person name="Angenent L.T."/>
        </authorList>
    </citation>
    <scope>NUCLEOTIDE SEQUENCE [LARGE SCALE GENOMIC DNA]</scope>
    <source>
        <strain evidence="2 4">PETC</strain>
    </source>
</reference>
<name>D8GU58_CLOLD</name>
<dbReference type="EMBL" id="CP001666">
    <property type="protein sequence ID" value="ADK14721.1"/>
    <property type="molecule type" value="Genomic_DNA"/>
</dbReference>
<dbReference type="AlphaFoldDB" id="D8GU58"/>
<dbReference type="InterPro" id="IPR024079">
    <property type="entry name" value="MetalloPept_cat_dom_sf"/>
</dbReference>
<dbReference type="Proteomes" id="UP000001656">
    <property type="component" value="Chromosome"/>
</dbReference>
<dbReference type="HOGENOM" id="CLU_1183348_0_0_9"/>
<reference evidence="1 3" key="2">
    <citation type="journal article" date="2010" name="Proc. Natl. Acad. Sci. U.S.A.">
        <title>Clostridium ljungdahlii represents a microbial production platform based on syngas.</title>
        <authorList>
            <person name="Kopke M."/>
            <person name="Held C."/>
            <person name="Hujer S."/>
            <person name="Liesegang H."/>
            <person name="Wiezer A."/>
            <person name="Wollherr A."/>
            <person name="Ehrenreich A."/>
            <person name="Liebl W."/>
            <person name="Gottschalk G."/>
            <person name="Durre P."/>
        </authorList>
    </citation>
    <scope>NUCLEOTIDE SEQUENCE [LARGE SCALE GENOMIC DNA]</scope>
    <source>
        <strain evidence="3">ATCC 55383 / DSM 13528 / PETC</strain>
        <strain evidence="1">DSM 13528</strain>
    </source>
</reference>
<dbReference type="Gene3D" id="3.40.390.10">
    <property type="entry name" value="Collagenase (Catalytic Domain)"/>
    <property type="match status" value="1"/>
</dbReference>
<keyword evidence="4" id="KW-1185">Reference proteome</keyword>
<proteinExistence type="predicted"/>
<dbReference type="RefSeq" id="WP_013238318.1">
    <property type="nucleotide sequence ID" value="NC_014328.1"/>
</dbReference>
<evidence type="ECO:0000313" key="2">
    <source>
        <dbReference type="EMBL" id="OAA84077.1"/>
    </source>
</evidence>
<dbReference type="eggNOG" id="ENOG50327R6">
    <property type="taxonomic scope" value="Bacteria"/>
</dbReference>
<accession>D8GU58</accession>
<protein>
    <submittedName>
        <fullName evidence="1">Uncharacterized protein</fullName>
    </submittedName>
</protein>
<gene>
    <name evidence="1" type="ordered locus">CLJU_c16570</name>
    <name evidence="2" type="ORF">WX45_01921</name>
</gene>
<organism evidence="1 3">
    <name type="scientific">Clostridium ljungdahlii (strain ATCC 55383 / DSM 13528 / PETC)</name>
    <dbReference type="NCBI Taxonomy" id="748727"/>
    <lineage>
        <taxon>Bacteria</taxon>
        <taxon>Bacillati</taxon>
        <taxon>Bacillota</taxon>
        <taxon>Clostridia</taxon>
        <taxon>Eubacteriales</taxon>
        <taxon>Clostridiaceae</taxon>
        <taxon>Clostridium</taxon>
    </lineage>
</organism>
<dbReference type="Proteomes" id="UP000077020">
    <property type="component" value="Unassembled WGS sequence"/>
</dbReference>
<evidence type="ECO:0000313" key="3">
    <source>
        <dbReference type="Proteomes" id="UP000001656"/>
    </source>
</evidence>
<evidence type="ECO:0000313" key="4">
    <source>
        <dbReference type="Proteomes" id="UP000077020"/>
    </source>
</evidence>
<evidence type="ECO:0000313" key="1">
    <source>
        <dbReference type="EMBL" id="ADK14721.1"/>
    </source>
</evidence>
<dbReference type="KEGG" id="clj:CLJU_c16570"/>
<dbReference type="SUPFAM" id="SSF55486">
    <property type="entry name" value="Metalloproteases ('zincins'), catalytic domain"/>
    <property type="match status" value="1"/>
</dbReference>
<sequence>MKLSSLDDINEYYKSQNIQSYWLEESLRFDIVKEITLIFNDLHNLYPDVVIKEIGDCYSYDKISNKVCINNLKNTLASDKLSDVYGNDENAKIETKKFLLNELNKYNNIKITKEFDQNGNRYYDLGYCAIYYAKEQKIIFNQASLGDWKENTIHEFGHAIAYQYDLNKNENMQDIYINLKNYEVTSNVSIYANKNIYEFIAEVFTQYYYYNKDNDIIRKVMNILKERVRTSKAMGYYLVELYRKIKRQQD</sequence>
<dbReference type="EMBL" id="LITS01000029">
    <property type="protein sequence ID" value="OAA84077.1"/>
    <property type="molecule type" value="Genomic_DNA"/>
</dbReference>
<dbReference type="GO" id="GO:0008237">
    <property type="term" value="F:metallopeptidase activity"/>
    <property type="evidence" value="ECO:0007669"/>
    <property type="project" value="InterPro"/>
</dbReference>
<reference evidence="1" key="1">
    <citation type="submission" date="2009-07" db="EMBL/GenBank/DDBJ databases">
        <authorList>
            <person name="Koepke M."/>
            <person name="Hujer S."/>
            <person name="Held C."/>
            <person name="Wiezer A."/>
            <person name="Liesegang H."/>
            <person name="Ehrenreich A."/>
            <person name="Gottschalk G."/>
            <person name="Duerre P."/>
        </authorList>
    </citation>
    <scope>NUCLEOTIDE SEQUENCE</scope>
    <source>
        <strain evidence="1">DSM 13528</strain>
    </source>
</reference>
<dbReference type="PATRIC" id="fig|748727.19.peg.2324"/>